<accession>A0A915IKA7</accession>
<evidence type="ECO:0000313" key="2">
    <source>
        <dbReference type="WBParaSite" id="nRc.2.0.1.t14451-RA"/>
    </source>
</evidence>
<organism evidence="1 2">
    <name type="scientific">Romanomermis culicivorax</name>
    <name type="common">Nematode worm</name>
    <dbReference type="NCBI Taxonomy" id="13658"/>
    <lineage>
        <taxon>Eukaryota</taxon>
        <taxon>Metazoa</taxon>
        <taxon>Ecdysozoa</taxon>
        <taxon>Nematoda</taxon>
        <taxon>Enoplea</taxon>
        <taxon>Dorylaimia</taxon>
        <taxon>Mermithida</taxon>
        <taxon>Mermithoidea</taxon>
        <taxon>Mermithidae</taxon>
        <taxon>Romanomermis</taxon>
    </lineage>
</organism>
<dbReference type="AlphaFoldDB" id="A0A915IKA7"/>
<evidence type="ECO:0000313" key="1">
    <source>
        <dbReference type="Proteomes" id="UP000887565"/>
    </source>
</evidence>
<reference evidence="2" key="1">
    <citation type="submission" date="2022-11" db="UniProtKB">
        <authorList>
            <consortium name="WormBaseParasite"/>
        </authorList>
    </citation>
    <scope>IDENTIFICATION</scope>
</reference>
<sequence length="87" mass="10132">MINDEEHNCSQPKSTEPKNFDSVVQKTSIQLKVLNKTVEHDLMREGYSQKSVFRNKSLDYDSRLKIAVLERLTLPCLYLDSSFLRNP</sequence>
<proteinExistence type="predicted"/>
<dbReference type="Proteomes" id="UP000887565">
    <property type="component" value="Unplaced"/>
</dbReference>
<name>A0A915IKA7_ROMCU</name>
<protein>
    <submittedName>
        <fullName evidence="2">Uncharacterized protein</fullName>
    </submittedName>
</protein>
<keyword evidence="1" id="KW-1185">Reference proteome</keyword>
<dbReference type="WBParaSite" id="nRc.2.0.1.t14451-RA">
    <property type="protein sequence ID" value="nRc.2.0.1.t14451-RA"/>
    <property type="gene ID" value="nRc.2.0.1.g14451"/>
</dbReference>